<dbReference type="InterPro" id="IPR003676">
    <property type="entry name" value="SAUR_fam"/>
</dbReference>
<name>A0A9Q0QN79_9MAGN</name>
<dbReference type="Pfam" id="PF02519">
    <property type="entry name" value="Auxin_inducible"/>
    <property type="match status" value="1"/>
</dbReference>
<keyword evidence="3" id="KW-1185">Reference proteome</keyword>
<dbReference type="AlphaFoldDB" id="A0A9Q0QN79"/>
<dbReference type="PANTHER" id="PTHR31175">
    <property type="entry name" value="AUXIN-RESPONSIVE FAMILY PROTEIN"/>
    <property type="match status" value="1"/>
</dbReference>
<dbReference type="OrthoDB" id="1936278at2759"/>
<dbReference type="EMBL" id="JAMYWD010000007">
    <property type="protein sequence ID" value="KAJ4965609.1"/>
    <property type="molecule type" value="Genomic_DNA"/>
</dbReference>
<organism evidence="2 3">
    <name type="scientific">Protea cynaroides</name>
    <dbReference type="NCBI Taxonomy" id="273540"/>
    <lineage>
        <taxon>Eukaryota</taxon>
        <taxon>Viridiplantae</taxon>
        <taxon>Streptophyta</taxon>
        <taxon>Embryophyta</taxon>
        <taxon>Tracheophyta</taxon>
        <taxon>Spermatophyta</taxon>
        <taxon>Magnoliopsida</taxon>
        <taxon>Proteales</taxon>
        <taxon>Proteaceae</taxon>
        <taxon>Protea</taxon>
    </lineage>
</organism>
<sequence>MINPKKLIEMARKWRKVAPSKRNISFSRLNGTGDETVEQGRNSVAHKGHFVVYTLDSRRFVVPLEWLSSNIFRDLFRMSEEEFGLPTDGPIMLPCDSVFLEYVVLLF</sequence>
<evidence type="ECO:0000313" key="2">
    <source>
        <dbReference type="EMBL" id="KAJ4965609.1"/>
    </source>
</evidence>
<proteinExistence type="inferred from homology"/>
<evidence type="ECO:0000256" key="1">
    <source>
        <dbReference type="ARBA" id="ARBA00006974"/>
    </source>
</evidence>
<comment type="caution">
    <text evidence="2">The sequence shown here is derived from an EMBL/GenBank/DDBJ whole genome shotgun (WGS) entry which is preliminary data.</text>
</comment>
<dbReference type="Proteomes" id="UP001141806">
    <property type="component" value="Unassembled WGS sequence"/>
</dbReference>
<dbReference type="GO" id="GO:0009733">
    <property type="term" value="P:response to auxin"/>
    <property type="evidence" value="ECO:0007669"/>
    <property type="project" value="InterPro"/>
</dbReference>
<accession>A0A9Q0QN79</accession>
<comment type="similarity">
    <text evidence="1">Belongs to the ARG7 family.</text>
</comment>
<evidence type="ECO:0008006" key="4">
    <source>
        <dbReference type="Google" id="ProtNLM"/>
    </source>
</evidence>
<reference evidence="2" key="1">
    <citation type="journal article" date="2023" name="Plant J.">
        <title>The genome of the king protea, Protea cynaroides.</title>
        <authorList>
            <person name="Chang J."/>
            <person name="Duong T.A."/>
            <person name="Schoeman C."/>
            <person name="Ma X."/>
            <person name="Roodt D."/>
            <person name="Barker N."/>
            <person name="Li Z."/>
            <person name="Van de Peer Y."/>
            <person name="Mizrachi E."/>
        </authorList>
    </citation>
    <scope>NUCLEOTIDE SEQUENCE</scope>
    <source>
        <tissue evidence="2">Young leaves</tissue>
    </source>
</reference>
<protein>
    <recommendedName>
        <fullName evidence="4">Small auxin up regulated protein</fullName>
    </recommendedName>
</protein>
<gene>
    <name evidence="2" type="ORF">NE237_017458</name>
</gene>
<evidence type="ECO:0000313" key="3">
    <source>
        <dbReference type="Proteomes" id="UP001141806"/>
    </source>
</evidence>